<name>A0ABR1FNG9_AURAN</name>
<comment type="caution">
    <text evidence="2">The sequence shown here is derived from an EMBL/GenBank/DDBJ whole genome shotgun (WGS) entry which is preliminary data.</text>
</comment>
<dbReference type="EMBL" id="JBBJCI010000348">
    <property type="protein sequence ID" value="KAK7234065.1"/>
    <property type="molecule type" value="Genomic_DNA"/>
</dbReference>
<accession>A0ABR1FNG9</accession>
<dbReference type="Proteomes" id="UP001363151">
    <property type="component" value="Unassembled WGS sequence"/>
</dbReference>
<evidence type="ECO:0000313" key="2">
    <source>
        <dbReference type="EMBL" id="KAK7234065.1"/>
    </source>
</evidence>
<organism evidence="2 3">
    <name type="scientific">Aureococcus anophagefferens</name>
    <name type="common">Harmful bloom alga</name>
    <dbReference type="NCBI Taxonomy" id="44056"/>
    <lineage>
        <taxon>Eukaryota</taxon>
        <taxon>Sar</taxon>
        <taxon>Stramenopiles</taxon>
        <taxon>Ochrophyta</taxon>
        <taxon>Pelagophyceae</taxon>
        <taxon>Pelagomonadales</taxon>
        <taxon>Pelagomonadaceae</taxon>
        <taxon>Aureococcus</taxon>
    </lineage>
</organism>
<feature type="region of interest" description="Disordered" evidence="1">
    <location>
        <begin position="1"/>
        <end position="26"/>
    </location>
</feature>
<reference evidence="2 3" key="1">
    <citation type="submission" date="2024-03" db="EMBL/GenBank/DDBJ databases">
        <title>Aureococcus anophagefferens CCMP1851 and Kratosvirus quantuckense: Draft genome of a second virus-susceptible host strain in the model system.</title>
        <authorList>
            <person name="Chase E."/>
            <person name="Truchon A.R."/>
            <person name="Schepens W."/>
            <person name="Wilhelm S.W."/>
        </authorList>
    </citation>
    <scope>NUCLEOTIDE SEQUENCE [LARGE SCALE GENOMIC DNA]</scope>
    <source>
        <strain evidence="2 3">CCMP1851</strain>
    </source>
</reference>
<sequence length="427" mass="47052">MADAAPSRASTQTAPRLRRDQASKHAHVRHRANLEVGLGRMLAVAEMQLRATAATNDDLGDALAEDRRRLLDAALCALAEARALGEPSEAAKRRRRGAAPPWFQGDVLRLALSFAARDGAALGAIAAVSKAAAAASAGAWADLVRREAPSVHAVLGSAPARRLRRVYFKNLRYGPATPPRPRRVHGCVEFIVDGVVRASSVAAFGDAGSRGCSVHVFAPPVPFKTKADRVGGNVTYDGFHQPVVIQDFEVRALAVADRYACSWTGHSDERREWQQIHAVDDRDEPRPCDCFESLRPGKRRKIVGDEPYFDSMLAVLETRVPVDKDCSVCAIYRSLCDTRGEKRRSDLTTVFLMRKDRTQEDAHVFELHAALLARTSWDYSDETGGLFSYGDPDPKDADAYADAFWRESWRPNARGDPALPWKRIDGW</sequence>
<protein>
    <recommendedName>
        <fullName evidence="4">F-box domain-containing protein</fullName>
    </recommendedName>
</protein>
<evidence type="ECO:0000256" key="1">
    <source>
        <dbReference type="SAM" id="MobiDB-lite"/>
    </source>
</evidence>
<evidence type="ECO:0000313" key="3">
    <source>
        <dbReference type="Proteomes" id="UP001363151"/>
    </source>
</evidence>
<proteinExistence type="predicted"/>
<evidence type="ECO:0008006" key="4">
    <source>
        <dbReference type="Google" id="ProtNLM"/>
    </source>
</evidence>
<gene>
    <name evidence="2" type="ORF">SO694_00146031</name>
</gene>
<keyword evidence="3" id="KW-1185">Reference proteome</keyword>